<protein>
    <recommendedName>
        <fullName evidence="1">Isopenicillin N synthase-like Fe(2+) 2OG dioxygenase domain-containing protein</fullName>
    </recommendedName>
</protein>
<sequence length="113" mass="12958">MNSMSSKMLELNYMVMNMIREGYDLPKHYNSDIEDMLMKGPVNFRLMKYRAPSNENNKEDGENGLVAHTDKNTLTILAQNDVQGFEVQIRSGKWIPLEIPHNAFVVIVGDILK</sequence>
<name>A0ABU6ZM28_9FABA</name>
<dbReference type="Proteomes" id="UP001341840">
    <property type="component" value="Unassembled WGS sequence"/>
</dbReference>
<dbReference type="InterPro" id="IPR044861">
    <property type="entry name" value="IPNS-like_FE2OG_OXY"/>
</dbReference>
<reference evidence="2 3" key="1">
    <citation type="journal article" date="2023" name="Plants (Basel)">
        <title>Bridging the Gap: Combining Genomics and Transcriptomics Approaches to Understand Stylosanthes scabra, an Orphan Legume from the Brazilian Caatinga.</title>
        <authorList>
            <person name="Ferreira-Neto J.R.C."/>
            <person name="da Silva M.D."/>
            <person name="Binneck E."/>
            <person name="de Melo N.F."/>
            <person name="da Silva R.H."/>
            <person name="de Melo A.L.T.M."/>
            <person name="Pandolfi V."/>
            <person name="Bustamante F.O."/>
            <person name="Brasileiro-Vidal A.C."/>
            <person name="Benko-Iseppon A.M."/>
        </authorList>
    </citation>
    <scope>NUCLEOTIDE SEQUENCE [LARGE SCALE GENOMIC DNA]</scope>
    <source>
        <tissue evidence="2">Leaves</tissue>
    </source>
</reference>
<organism evidence="2 3">
    <name type="scientific">Stylosanthes scabra</name>
    <dbReference type="NCBI Taxonomy" id="79078"/>
    <lineage>
        <taxon>Eukaryota</taxon>
        <taxon>Viridiplantae</taxon>
        <taxon>Streptophyta</taxon>
        <taxon>Embryophyta</taxon>
        <taxon>Tracheophyta</taxon>
        <taxon>Spermatophyta</taxon>
        <taxon>Magnoliopsida</taxon>
        <taxon>eudicotyledons</taxon>
        <taxon>Gunneridae</taxon>
        <taxon>Pentapetalae</taxon>
        <taxon>rosids</taxon>
        <taxon>fabids</taxon>
        <taxon>Fabales</taxon>
        <taxon>Fabaceae</taxon>
        <taxon>Papilionoideae</taxon>
        <taxon>50 kb inversion clade</taxon>
        <taxon>dalbergioids sensu lato</taxon>
        <taxon>Dalbergieae</taxon>
        <taxon>Pterocarpus clade</taxon>
        <taxon>Stylosanthes</taxon>
    </lineage>
</organism>
<accession>A0ABU6ZM28</accession>
<dbReference type="InterPro" id="IPR027443">
    <property type="entry name" value="IPNS-like_sf"/>
</dbReference>
<dbReference type="Gene3D" id="2.60.120.330">
    <property type="entry name" value="B-lactam Antibiotic, Isopenicillin N Synthase, Chain"/>
    <property type="match status" value="1"/>
</dbReference>
<keyword evidence="3" id="KW-1185">Reference proteome</keyword>
<feature type="domain" description="Isopenicillin N synthase-like Fe(2+) 2OG dioxygenase" evidence="1">
    <location>
        <begin position="57"/>
        <end position="112"/>
    </location>
</feature>
<dbReference type="Pfam" id="PF03171">
    <property type="entry name" value="2OG-FeII_Oxy"/>
    <property type="match status" value="1"/>
</dbReference>
<evidence type="ECO:0000313" key="3">
    <source>
        <dbReference type="Proteomes" id="UP001341840"/>
    </source>
</evidence>
<dbReference type="EMBL" id="JASCZI010272587">
    <property type="protein sequence ID" value="MED6222821.1"/>
    <property type="molecule type" value="Genomic_DNA"/>
</dbReference>
<evidence type="ECO:0000259" key="1">
    <source>
        <dbReference type="Pfam" id="PF03171"/>
    </source>
</evidence>
<gene>
    <name evidence="2" type="ORF">PIB30_068198</name>
</gene>
<dbReference type="InterPro" id="IPR050231">
    <property type="entry name" value="Iron_ascorbate_oxido_reductase"/>
</dbReference>
<evidence type="ECO:0000313" key="2">
    <source>
        <dbReference type="EMBL" id="MED6222821.1"/>
    </source>
</evidence>
<comment type="caution">
    <text evidence="2">The sequence shown here is derived from an EMBL/GenBank/DDBJ whole genome shotgun (WGS) entry which is preliminary data.</text>
</comment>
<dbReference type="PANTHER" id="PTHR47990">
    <property type="entry name" value="2-OXOGLUTARATE (2OG) AND FE(II)-DEPENDENT OXYGENASE SUPERFAMILY PROTEIN-RELATED"/>
    <property type="match status" value="1"/>
</dbReference>
<dbReference type="SUPFAM" id="SSF51197">
    <property type="entry name" value="Clavaminate synthase-like"/>
    <property type="match status" value="1"/>
</dbReference>
<proteinExistence type="predicted"/>
<feature type="non-terminal residue" evidence="2">
    <location>
        <position position="113"/>
    </location>
</feature>